<dbReference type="EMBL" id="JH992968">
    <property type="protein sequence ID" value="EKX54072.1"/>
    <property type="molecule type" value="Genomic_DNA"/>
</dbReference>
<reference evidence="1 3" key="1">
    <citation type="journal article" date="2012" name="Nature">
        <title>Algal genomes reveal evolutionary mosaicism and the fate of nucleomorphs.</title>
        <authorList>
            <consortium name="DOE Joint Genome Institute"/>
            <person name="Curtis B.A."/>
            <person name="Tanifuji G."/>
            <person name="Burki F."/>
            <person name="Gruber A."/>
            <person name="Irimia M."/>
            <person name="Maruyama S."/>
            <person name="Arias M.C."/>
            <person name="Ball S.G."/>
            <person name="Gile G.H."/>
            <person name="Hirakawa Y."/>
            <person name="Hopkins J.F."/>
            <person name="Kuo A."/>
            <person name="Rensing S.A."/>
            <person name="Schmutz J."/>
            <person name="Symeonidi A."/>
            <person name="Elias M."/>
            <person name="Eveleigh R.J."/>
            <person name="Herman E.K."/>
            <person name="Klute M.J."/>
            <person name="Nakayama T."/>
            <person name="Obornik M."/>
            <person name="Reyes-Prieto A."/>
            <person name="Armbrust E.V."/>
            <person name="Aves S.J."/>
            <person name="Beiko R.G."/>
            <person name="Coutinho P."/>
            <person name="Dacks J.B."/>
            <person name="Durnford D.G."/>
            <person name="Fast N.M."/>
            <person name="Green B.R."/>
            <person name="Grisdale C.J."/>
            <person name="Hempel F."/>
            <person name="Henrissat B."/>
            <person name="Hoppner M.P."/>
            <person name="Ishida K."/>
            <person name="Kim E."/>
            <person name="Koreny L."/>
            <person name="Kroth P.G."/>
            <person name="Liu Y."/>
            <person name="Malik S.B."/>
            <person name="Maier U.G."/>
            <person name="McRose D."/>
            <person name="Mock T."/>
            <person name="Neilson J.A."/>
            <person name="Onodera N.T."/>
            <person name="Poole A.M."/>
            <person name="Pritham E.J."/>
            <person name="Richards T.A."/>
            <person name="Rocap G."/>
            <person name="Roy S.W."/>
            <person name="Sarai C."/>
            <person name="Schaack S."/>
            <person name="Shirato S."/>
            <person name="Slamovits C.H."/>
            <person name="Spencer D.F."/>
            <person name="Suzuki S."/>
            <person name="Worden A.Z."/>
            <person name="Zauner S."/>
            <person name="Barry K."/>
            <person name="Bell C."/>
            <person name="Bharti A.K."/>
            <person name="Crow J.A."/>
            <person name="Grimwood J."/>
            <person name="Kramer R."/>
            <person name="Lindquist E."/>
            <person name="Lucas S."/>
            <person name="Salamov A."/>
            <person name="McFadden G.I."/>
            <person name="Lane C.E."/>
            <person name="Keeling P.J."/>
            <person name="Gray M.W."/>
            <person name="Grigoriev I.V."/>
            <person name="Archibald J.M."/>
        </authorList>
    </citation>
    <scope>NUCLEOTIDE SEQUENCE</scope>
    <source>
        <strain evidence="1 3">CCMP2712</strain>
    </source>
</reference>
<evidence type="ECO:0000313" key="2">
    <source>
        <dbReference type="EnsemblProtists" id="EKX54072"/>
    </source>
</evidence>
<dbReference type="HOGENOM" id="CLU_1051491_0_0_1"/>
<dbReference type="Proteomes" id="UP000011087">
    <property type="component" value="Unassembled WGS sequence"/>
</dbReference>
<name>L1K0B5_GUITC</name>
<keyword evidence="3" id="KW-1185">Reference proteome</keyword>
<reference evidence="2" key="3">
    <citation type="submission" date="2015-06" db="UniProtKB">
        <authorList>
            <consortium name="EnsemblProtists"/>
        </authorList>
    </citation>
    <scope>IDENTIFICATION</scope>
</reference>
<dbReference type="GeneID" id="17310840"/>
<reference evidence="3" key="2">
    <citation type="submission" date="2012-11" db="EMBL/GenBank/DDBJ databases">
        <authorList>
            <person name="Kuo A."/>
            <person name="Curtis B.A."/>
            <person name="Tanifuji G."/>
            <person name="Burki F."/>
            <person name="Gruber A."/>
            <person name="Irimia M."/>
            <person name="Maruyama S."/>
            <person name="Arias M.C."/>
            <person name="Ball S.G."/>
            <person name="Gile G.H."/>
            <person name="Hirakawa Y."/>
            <person name="Hopkins J.F."/>
            <person name="Rensing S.A."/>
            <person name="Schmutz J."/>
            <person name="Symeonidi A."/>
            <person name="Elias M."/>
            <person name="Eveleigh R.J."/>
            <person name="Herman E.K."/>
            <person name="Klute M.J."/>
            <person name="Nakayama T."/>
            <person name="Obornik M."/>
            <person name="Reyes-Prieto A."/>
            <person name="Armbrust E.V."/>
            <person name="Aves S.J."/>
            <person name="Beiko R.G."/>
            <person name="Coutinho P."/>
            <person name="Dacks J.B."/>
            <person name="Durnford D.G."/>
            <person name="Fast N.M."/>
            <person name="Green B.R."/>
            <person name="Grisdale C."/>
            <person name="Hempe F."/>
            <person name="Henrissat B."/>
            <person name="Hoppner M.P."/>
            <person name="Ishida K.-I."/>
            <person name="Kim E."/>
            <person name="Koreny L."/>
            <person name="Kroth P.G."/>
            <person name="Liu Y."/>
            <person name="Malik S.-B."/>
            <person name="Maier U.G."/>
            <person name="McRose D."/>
            <person name="Mock T."/>
            <person name="Neilson J.A."/>
            <person name="Onodera N.T."/>
            <person name="Poole A.M."/>
            <person name="Pritham E.J."/>
            <person name="Richards T.A."/>
            <person name="Rocap G."/>
            <person name="Roy S.W."/>
            <person name="Sarai C."/>
            <person name="Schaack S."/>
            <person name="Shirato S."/>
            <person name="Slamovits C.H."/>
            <person name="Spencer D.F."/>
            <person name="Suzuki S."/>
            <person name="Worden A.Z."/>
            <person name="Zauner S."/>
            <person name="Barry K."/>
            <person name="Bell C."/>
            <person name="Bharti A.K."/>
            <person name="Crow J.A."/>
            <person name="Grimwood J."/>
            <person name="Kramer R."/>
            <person name="Lindquist E."/>
            <person name="Lucas S."/>
            <person name="Salamov A."/>
            <person name="McFadden G.I."/>
            <person name="Lane C.E."/>
            <person name="Keeling P.J."/>
            <person name="Gray M.W."/>
            <person name="Grigoriev I.V."/>
            <person name="Archibald J.M."/>
        </authorList>
    </citation>
    <scope>NUCLEOTIDE SEQUENCE</scope>
    <source>
        <strain evidence="3">CCMP2712</strain>
    </source>
</reference>
<dbReference type="EnsemblProtists" id="EKX54072">
    <property type="protein sequence ID" value="EKX54072"/>
    <property type="gene ID" value="GUITHDRAFT_132481"/>
</dbReference>
<accession>L1K0B5</accession>
<dbReference type="RefSeq" id="XP_005841052.1">
    <property type="nucleotide sequence ID" value="XM_005840995.1"/>
</dbReference>
<sequence length="265" mass="30944">MGKEEEEELVGRETFVEEMMNSSKRIESHLDKLQVLNKEFCIRPMTTKSNDGQKKKGRFSSQVDPWVFQPKCQACVREVAFLRKQGVLESDILKKDSRCRKCNATLLELSNQFVKMMRVENFRYLHAVMRTTESEGRQEETKTEASQQVEEEAFAGREEVDPLEHTRKFLRSELSRIDGDGALHIPSTSKLPSAQSAPFLRSCLDAVEDTLKLYRSQDDEKTRVALRKRYLLFEKAMHHWTYRVSGKAFRKWKLETGDILERVKM</sequence>
<proteinExistence type="predicted"/>
<protein>
    <submittedName>
        <fullName evidence="1 2">Uncharacterized protein</fullName>
    </submittedName>
</protein>
<dbReference type="AlphaFoldDB" id="L1K0B5"/>
<organism evidence="1">
    <name type="scientific">Guillardia theta (strain CCMP2712)</name>
    <name type="common">Cryptophyte</name>
    <dbReference type="NCBI Taxonomy" id="905079"/>
    <lineage>
        <taxon>Eukaryota</taxon>
        <taxon>Cryptophyceae</taxon>
        <taxon>Pyrenomonadales</taxon>
        <taxon>Geminigeraceae</taxon>
        <taxon>Guillardia</taxon>
    </lineage>
</organism>
<dbReference type="PaxDb" id="55529-EKX54072"/>
<gene>
    <name evidence="1" type="ORF">GUITHDRAFT_132481</name>
</gene>
<evidence type="ECO:0000313" key="3">
    <source>
        <dbReference type="Proteomes" id="UP000011087"/>
    </source>
</evidence>
<evidence type="ECO:0000313" key="1">
    <source>
        <dbReference type="EMBL" id="EKX54072.1"/>
    </source>
</evidence>
<dbReference type="KEGG" id="gtt:GUITHDRAFT_132481"/>